<dbReference type="eggNOG" id="COG0477">
    <property type="taxonomic scope" value="Bacteria"/>
</dbReference>
<feature type="transmembrane region" description="Helical" evidence="9">
    <location>
        <begin position="55"/>
        <end position="79"/>
    </location>
</feature>
<feature type="transmembrane region" description="Helical" evidence="9">
    <location>
        <begin position="309"/>
        <end position="330"/>
    </location>
</feature>
<dbReference type="AlphaFoldDB" id="Q472E7"/>
<gene>
    <name evidence="11" type="ordered locus">Reut_A1366</name>
</gene>
<evidence type="ECO:0000256" key="4">
    <source>
        <dbReference type="ARBA" id="ARBA00022475"/>
    </source>
</evidence>
<feature type="transmembrane region" description="Helical" evidence="9">
    <location>
        <begin position="342"/>
        <end position="362"/>
    </location>
</feature>
<keyword evidence="8 9" id="KW-0472">Membrane</keyword>
<keyword evidence="6" id="KW-0769">Symport</keyword>
<organism evidence="11">
    <name type="scientific">Cupriavidus pinatubonensis (strain JMP 134 / LMG 1197)</name>
    <name type="common">Cupriavidus necator (strain JMP 134)</name>
    <dbReference type="NCBI Taxonomy" id="264198"/>
    <lineage>
        <taxon>Bacteria</taxon>
        <taxon>Pseudomonadati</taxon>
        <taxon>Pseudomonadota</taxon>
        <taxon>Betaproteobacteria</taxon>
        <taxon>Burkholderiales</taxon>
        <taxon>Burkholderiaceae</taxon>
        <taxon>Cupriavidus</taxon>
    </lineage>
</organism>
<dbReference type="PROSITE" id="PS00216">
    <property type="entry name" value="SUGAR_TRANSPORT_1"/>
    <property type="match status" value="1"/>
</dbReference>
<reference evidence="11" key="1">
    <citation type="submission" date="2005-08" db="EMBL/GenBank/DDBJ databases">
        <title>Complete sequence of Chromosome1 of Ralstonia eutropha JMP134.</title>
        <authorList>
            <person name="Copeland A."/>
            <person name="Lucas S."/>
            <person name="Lapidus A."/>
            <person name="Barry K."/>
            <person name="Detter J.C."/>
            <person name="Glavina T."/>
            <person name="Hammon N."/>
            <person name="Israni S."/>
            <person name="Pitluck S."/>
            <person name="Goltsman E."/>
            <person name="Martinez M."/>
            <person name="Schmutz J."/>
            <person name="Larimer F."/>
            <person name="Land M."/>
            <person name="Lykidis A."/>
            <person name="Richardson P."/>
        </authorList>
    </citation>
    <scope>NUCLEOTIDE SEQUENCE</scope>
    <source>
        <strain evidence="11">JMP134</strain>
    </source>
</reference>
<feature type="transmembrane region" description="Helical" evidence="9">
    <location>
        <begin position="191"/>
        <end position="210"/>
    </location>
</feature>
<dbReference type="InterPro" id="IPR051084">
    <property type="entry name" value="H+-coupled_symporters"/>
</dbReference>
<feature type="transmembrane region" description="Helical" evidence="9">
    <location>
        <begin position="280"/>
        <end position="297"/>
    </location>
</feature>
<dbReference type="PANTHER" id="PTHR43528:SF6">
    <property type="entry name" value="CITRATE-PROTON SYMPORTER"/>
    <property type="match status" value="1"/>
</dbReference>
<dbReference type="InterPro" id="IPR020846">
    <property type="entry name" value="MFS_dom"/>
</dbReference>
<comment type="similarity">
    <text evidence="2">Belongs to the major facilitator superfamily. Metabolite:H+ Symporter (MHS) family (TC 2.A.1.6) family.</text>
</comment>
<dbReference type="Pfam" id="PF07690">
    <property type="entry name" value="MFS_1"/>
    <property type="match status" value="1"/>
</dbReference>
<evidence type="ECO:0000256" key="2">
    <source>
        <dbReference type="ARBA" id="ARBA00008240"/>
    </source>
</evidence>
<dbReference type="InterPro" id="IPR011701">
    <property type="entry name" value="MFS"/>
</dbReference>
<dbReference type="GO" id="GO:0015293">
    <property type="term" value="F:symporter activity"/>
    <property type="evidence" value="ECO:0007669"/>
    <property type="project" value="UniProtKB-KW"/>
</dbReference>
<dbReference type="FunFam" id="1.20.1250.20:FF:000001">
    <property type="entry name" value="Dicarboxylate MFS transporter"/>
    <property type="match status" value="1"/>
</dbReference>
<dbReference type="GO" id="GO:0005886">
    <property type="term" value="C:plasma membrane"/>
    <property type="evidence" value="ECO:0007669"/>
    <property type="project" value="UniProtKB-SubCell"/>
</dbReference>
<dbReference type="SUPFAM" id="SSF103473">
    <property type="entry name" value="MFS general substrate transporter"/>
    <property type="match status" value="1"/>
</dbReference>
<comment type="subcellular location">
    <subcellularLocation>
        <location evidence="1">Cell membrane</location>
        <topology evidence="1">Multi-pass membrane protein</topology>
    </subcellularLocation>
</comment>
<sequence length="435" mass="47331">MSDTSQTAGQPQAQHGFKTVFRVVSGNFLEMYDFMVYGFYAAAIARTFFPSGDEFASLMLSLATFGAGFLMRPLGAIVLGAYIDHHGRRKGLIVTLALMAAGTLLIACVPGYASIGVAAPLLVLAGRLLQGFSAGVELGGVSVYLSEIAKPGKKGFYVAWQSASQQVAVIFAGLLGVILHATLAPQQMDDWGWRVPFLIGCLIVPFLFLIRRSLEETEEFKTRKHRPTMREIYRSMAENWRIIIAGCMMVVMTTVSFYMITAYTPTFGKTVLKLDDVDNLIVTMCVGLSNFIWLPLMGAVSDRIGRKPLLVFFTLATLLTAYPAVSWLVAEPSFSRLLMVELWLSFLYGSYNGAMVVTLTEVMPPAVRTAGFSLAYSLATALFGGFTPAIATYLIHTTGNKAAPGLWLMFAAACGLIATLIIFRARRGQPALRPA</sequence>
<feature type="transmembrane region" description="Helical" evidence="9">
    <location>
        <begin position="402"/>
        <end position="423"/>
    </location>
</feature>
<keyword evidence="4" id="KW-1003">Cell membrane</keyword>
<feature type="transmembrane region" description="Helical" evidence="9">
    <location>
        <begin position="239"/>
        <end position="260"/>
    </location>
</feature>
<evidence type="ECO:0000259" key="10">
    <source>
        <dbReference type="PROSITE" id="PS50850"/>
    </source>
</evidence>
<keyword evidence="7 9" id="KW-1133">Transmembrane helix</keyword>
<evidence type="ECO:0000256" key="7">
    <source>
        <dbReference type="ARBA" id="ARBA00022989"/>
    </source>
</evidence>
<dbReference type="InterPro" id="IPR005829">
    <property type="entry name" value="Sugar_transporter_CS"/>
</dbReference>
<dbReference type="PROSITE" id="PS00217">
    <property type="entry name" value="SUGAR_TRANSPORT_2"/>
    <property type="match status" value="1"/>
</dbReference>
<protein>
    <submittedName>
        <fullName evidence="11">General substrate transporter:Major facilitator superfamily MFS_1</fullName>
    </submittedName>
</protein>
<dbReference type="PROSITE" id="PS50850">
    <property type="entry name" value="MFS"/>
    <property type="match status" value="1"/>
</dbReference>
<feature type="transmembrane region" description="Helical" evidence="9">
    <location>
        <begin position="91"/>
        <end position="115"/>
    </location>
</feature>
<dbReference type="CDD" id="cd17368">
    <property type="entry name" value="MFS_CitA"/>
    <property type="match status" value="1"/>
</dbReference>
<evidence type="ECO:0000256" key="8">
    <source>
        <dbReference type="ARBA" id="ARBA00023136"/>
    </source>
</evidence>
<feature type="transmembrane region" description="Helical" evidence="9">
    <location>
        <begin position="374"/>
        <end position="396"/>
    </location>
</feature>
<keyword evidence="5 9" id="KW-0812">Transmembrane</keyword>
<dbReference type="Gene3D" id="1.20.1250.20">
    <property type="entry name" value="MFS general substrate transporter like domains"/>
    <property type="match status" value="2"/>
</dbReference>
<feature type="transmembrane region" description="Helical" evidence="9">
    <location>
        <begin position="31"/>
        <end position="49"/>
    </location>
</feature>
<feature type="transmembrane region" description="Helical" evidence="9">
    <location>
        <begin position="121"/>
        <end position="146"/>
    </location>
</feature>
<evidence type="ECO:0000256" key="1">
    <source>
        <dbReference type="ARBA" id="ARBA00004651"/>
    </source>
</evidence>
<keyword evidence="3" id="KW-0813">Transport</keyword>
<name>Q472E7_CUPPJ</name>
<dbReference type="PANTHER" id="PTHR43528">
    <property type="entry name" value="ALPHA-KETOGLUTARATE PERMEASE"/>
    <property type="match status" value="1"/>
</dbReference>
<evidence type="ECO:0000256" key="9">
    <source>
        <dbReference type="SAM" id="Phobius"/>
    </source>
</evidence>
<dbReference type="EMBL" id="CP000090">
    <property type="protein sequence ID" value="AAZ60736.1"/>
    <property type="molecule type" value="Genomic_DNA"/>
</dbReference>
<feature type="transmembrane region" description="Helical" evidence="9">
    <location>
        <begin position="167"/>
        <end position="185"/>
    </location>
</feature>
<dbReference type="InterPro" id="IPR036259">
    <property type="entry name" value="MFS_trans_sf"/>
</dbReference>
<evidence type="ECO:0000313" key="11">
    <source>
        <dbReference type="EMBL" id="AAZ60736.1"/>
    </source>
</evidence>
<dbReference type="NCBIfam" id="NF011656">
    <property type="entry name" value="PRK15075.1"/>
    <property type="match status" value="1"/>
</dbReference>
<dbReference type="KEGG" id="reu:Reut_A1366"/>
<dbReference type="OrthoDB" id="6766492at2"/>
<evidence type="ECO:0000256" key="6">
    <source>
        <dbReference type="ARBA" id="ARBA00022847"/>
    </source>
</evidence>
<evidence type="ECO:0000256" key="3">
    <source>
        <dbReference type="ARBA" id="ARBA00022448"/>
    </source>
</evidence>
<dbReference type="HOGENOM" id="CLU_001265_39_0_4"/>
<proteinExistence type="inferred from homology"/>
<accession>Q472E7</accession>
<evidence type="ECO:0000256" key="5">
    <source>
        <dbReference type="ARBA" id="ARBA00022692"/>
    </source>
</evidence>
<feature type="domain" description="Major facilitator superfamily (MFS) profile" evidence="10">
    <location>
        <begin position="19"/>
        <end position="429"/>
    </location>
</feature>
<dbReference type="STRING" id="264198.Reut_A1366"/>